<dbReference type="Proteomes" id="UP000825051">
    <property type="component" value="Chromosome"/>
</dbReference>
<dbReference type="AlphaFoldDB" id="A0A8F9TQY2"/>
<keyword evidence="2" id="KW-1185">Reference proteome</keyword>
<dbReference type="KEGG" id="ole:K0B96_09430"/>
<accession>A0A8F9TQY2</accession>
<name>A0A8F9TQY2_9BACT</name>
<reference evidence="1" key="1">
    <citation type="submission" date="2021-08" db="EMBL/GenBank/DDBJ databases">
        <title>Genome of a novel bacterium of the phylum Verrucomicrobia, Oleiharenicola sp. KSB-15.</title>
        <authorList>
            <person name="Chung J.-H."/>
            <person name="Ahn J.-H."/>
            <person name="Yoon Y."/>
            <person name="Kim D.-Y."/>
            <person name="An S.-H."/>
            <person name="Park I."/>
            <person name="Yeon J."/>
        </authorList>
    </citation>
    <scope>NUCLEOTIDE SEQUENCE</scope>
    <source>
        <strain evidence="1">KSB-15</strain>
    </source>
</reference>
<organism evidence="1 2">
    <name type="scientific">Horticoccus luteus</name>
    <dbReference type="NCBI Taxonomy" id="2862869"/>
    <lineage>
        <taxon>Bacteria</taxon>
        <taxon>Pseudomonadati</taxon>
        <taxon>Verrucomicrobiota</taxon>
        <taxon>Opitutia</taxon>
        <taxon>Opitutales</taxon>
        <taxon>Opitutaceae</taxon>
        <taxon>Horticoccus</taxon>
    </lineage>
</organism>
<evidence type="ECO:0000313" key="2">
    <source>
        <dbReference type="Proteomes" id="UP000825051"/>
    </source>
</evidence>
<evidence type="ECO:0000313" key="1">
    <source>
        <dbReference type="EMBL" id="QYM77549.1"/>
    </source>
</evidence>
<dbReference type="EMBL" id="CP080507">
    <property type="protein sequence ID" value="QYM77549.1"/>
    <property type="molecule type" value="Genomic_DNA"/>
</dbReference>
<dbReference type="RefSeq" id="WP_220160654.1">
    <property type="nucleotide sequence ID" value="NZ_CP080507.1"/>
</dbReference>
<evidence type="ECO:0008006" key="3">
    <source>
        <dbReference type="Google" id="ProtNLM"/>
    </source>
</evidence>
<sequence>MKKETQKLIVHSSRPPVVEFDAEAMAVYVRFRPGKVARTVECEASSMHVAIDLNGRGDVLGIEAIGMQELVIEQLLAAARVETPKIDYSRARLIATGSLIPA</sequence>
<protein>
    <recommendedName>
        <fullName evidence="3">DUF2283 domain-containing protein</fullName>
    </recommendedName>
</protein>
<gene>
    <name evidence="1" type="ORF">K0B96_09430</name>
</gene>
<proteinExistence type="predicted"/>